<dbReference type="Proteomes" id="UP001642487">
    <property type="component" value="Chromosome 5"/>
</dbReference>
<dbReference type="InterPro" id="IPR008480">
    <property type="entry name" value="DUF761_pln"/>
</dbReference>
<name>A0ABP0YPJ8_9ROSI</name>
<dbReference type="Pfam" id="PF05553">
    <property type="entry name" value="DUF761"/>
    <property type="match status" value="1"/>
</dbReference>
<evidence type="ECO:0008006" key="3">
    <source>
        <dbReference type="Google" id="ProtNLM"/>
    </source>
</evidence>
<organism evidence="1 2">
    <name type="scientific">Citrullus colocynthis</name>
    <name type="common">colocynth</name>
    <dbReference type="NCBI Taxonomy" id="252529"/>
    <lineage>
        <taxon>Eukaryota</taxon>
        <taxon>Viridiplantae</taxon>
        <taxon>Streptophyta</taxon>
        <taxon>Embryophyta</taxon>
        <taxon>Tracheophyta</taxon>
        <taxon>Spermatophyta</taxon>
        <taxon>Magnoliopsida</taxon>
        <taxon>eudicotyledons</taxon>
        <taxon>Gunneridae</taxon>
        <taxon>Pentapetalae</taxon>
        <taxon>rosids</taxon>
        <taxon>fabids</taxon>
        <taxon>Cucurbitales</taxon>
        <taxon>Cucurbitaceae</taxon>
        <taxon>Benincaseae</taxon>
        <taxon>Citrullus</taxon>
    </lineage>
</organism>
<proteinExistence type="predicted"/>
<evidence type="ECO:0000313" key="1">
    <source>
        <dbReference type="EMBL" id="CAK9322458.1"/>
    </source>
</evidence>
<keyword evidence="2" id="KW-1185">Reference proteome</keyword>
<dbReference type="EMBL" id="OZ021739">
    <property type="protein sequence ID" value="CAK9322458.1"/>
    <property type="molecule type" value="Genomic_DNA"/>
</dbReference>
<evidence type="ECO:0000313" key="2">
    <source>
        <dbReference type="Proteomes" id="UP001642487"/>
    </source>
</evidence>
<sequence length="202" mass="22912">MPFTLFTKMKNKASILLKKITSVLSAIAKAKSMAINTKFSATKARLLMLSMVKSKKILMDSLSHKIHTILGQNDDNHDDDDDDHSKAIVLYDAATTHASQYEPSGSMLMAAVVEEEDDKYPDLTHSLFNEEDDYDIDDAKLQAAGGSIIDMMRNSKEEGEEFKLEEEIDQAADLFIKRFRKQIRMQKLESFKRLQEMLARGT</sequence>
<protein>
    <recommendedName>
        <fullName evidence="3">DUF761 domain-containing protein</fullName>
    </recommendedName>
</protein>
<reference evidence="1 2" key="1">
    <citation type="submission" date="2024-03" db="EMBL/GenBank/DDBJ databases">
        <authorList>
            <person name="Gkanogiannis A."/>
            <person name="Becerra Lopez-Lavalle L."/>
        </authorList>
    </citation>
    <scope>NUCLEOTIDE SEQUENCE [LARGE SCALE GENOMIC DNA]</scope>
</reference>
<dbReference type="PANTHER" id="PTHR33450">
    <property type="entry name" value="EMB|CAB67623.1-RELATED"/>
    <property type="match status" value="1"/>
</dbReference>
<accession>A0ABP0YPJ8</accession>
<dbReference type="PANTHER" id="PTHR33450:SF31">
    <property type="entry name" value="EMB|CAB67623.1"/>
    <property type="match status" value="1"/>
</dbReference>
<gene>
    <name evidence="1" type="ORF">CITCOLO1_LOCUS14606</name>
</gene>